<protein>
    <submittedName>
        <fullName evidence="6">Patatin-like phospholipase family protein</fullName>
    </submittedName>
</protein>
<evidence type="ECO:0000256" key="1">
    <source>
        <dbReference type="ARBA" id="ARBA00023098"/>
    </source>
</evidence>
<dbReference type="AlphaFoldDB" id="A0AB39KYA9"/>
<evidence type="ECO:0000313" key="6">
    <source>
        <dbReference type="EMBL" id="XDO98655.1"/>
    </source>
</evidence>
<dbReference type="Pfam" id="PF01734">
    <property type="entry name" value="Patatin"/>
    <property type="match status" value="1"/>
</dbReference>
<keyword evidence="4" id="KW-1133">Transmembrane helix</keyword>
<feature type="short sequence motif" description="DGA/G" evidence="2">
    <location>
        <begin position="240"/>
        <end position="242"/>
    </location>
</feature>
<dbReference type="PROSITE" id="PS51635">
    <property type="entry name" value="PNPLA"/>
    <property type="match status" value="1"/>
</dbReference>
<feature type="domain" description="PNPLA" evidence="5">
    <location>
        <begin position="60"/>
        <end position="253"/>
    </location>
</feature>
<keyword evidence="4" id="KW-0472">Membrane</keyword>
<dbReference type="Gene3D" id="3.40.1090.10">
    <property type="entry name" value="Cytosolic phospholipase A2 catalytic domain"/>
    <property type="match status" value="1"/>
</dbReference>
<evidence type="ECO:0000256" key="4">
    <source>
        <dbReference type="SAM" id="Phobius"/>
    </source>
</evidence>
<dbReference type="GO" id="GO:0016787">
    <property type="term" value="F:hydrolase activity"/>
    <property type="evidence" value="ECO:0007669"/>
    <property type="project" value="UniProtKB-UniRule"/>
</dbReference>
<dbReference type="GO" id="GO:0016042">
    <property type="term" value="P:lipid catabolic process"/>
    <property type="evidence" value="ECO:0007669"/>
    <property type="project" value="UniProtKB-UniRule"/>
</dbReference>
<sequence length="387" mass="41315">MPPLDSRRRRRLPHSPAAAEPRGFQGVRLTITEAQDALAETADRIAAPRSLWSRAPFDILAVSGGAAGGAFGAGILVGLSRAGRRPDFAIVTGVSTGALIAPFAFLGSAWDERLTEAYTGGHAARLLSRKALPGLGGLLRADALDSLIAPFVDEDLLLAVARAHSEGRRLFVATTDLDRQQACIWDMGAIASYARPGDSAVALKLFRDILAASASLPGLFPPRMIASCADGEDFEEMHVDGGVAAPLFILPEALLRDRNISRRFRGGRVRVIVNTVLDPAPRTTPANLPSILLRSFDTMLRFSYRQAISVAATFCAGAGVPLEIASIPYDPNHGSMVKFDTDSMRRMFDAAVESVIDSKAWVAATPEPETLSGMFTRSFRPGKPAPV</sequence>
<feature type="active site" description="Nucleophile" evidence="2">
    <location>
        <position position="95"/>
    </location>
</feature>
<dbReference type="EMBL" id="CP158375">
    <property type="protein sequence ID" value="XDO98655.1"/>
    <property type="molecule type" value="Genomic_DNA"/>
</dbReference>
<evidence type="ECO:0000256" key="3">
    <source>
        <dbReference type="SAM" id="MobiDB-lite"/>
    </source>
</evidence>
<reference evidence="6" key="1">
    <citation type="submission" date="2024-06" db="EMBL/GenBank/DDBJ databases">
        <title>Caulobacter inopinatus, sp. nov.</title>
        <authorList>
            <person name="Donachie S.P."/>
        </authorList>
    </citation>
    <scope>NUCLEOTIDE SEQUENCE</scope>
    <source>
        <strain evidence="6">73W</strain>
    </source>
</reference>
<dbReference type="SUPFAM" id="SSF52151">
    <property type="entry name" value="FabD/lysophospholipase-like"/>
    <property type="match status" value="1"/>
</dbReference>
<evidence type="ECO:0000256" key="2">
    <source>
        <dbReference type="PROSITE-ProRule" id="PRU01161"/>
    </source>
</evidence>
<accession>A0AB39KYA9</accession>
<feature type="region of interest" description="Disordered" evidence="3">
    <location>
        <begin position="1"/>
        <end position="20"/>
    </location>
</feature>
<feature type="transmembrane region" description="Helical" evidence="4">
    <location>
        <begin position="88"/>
        <end position="110"/>
    </location>
</feature>
<organism evidence="6">
    <name type="scientific">Caulobacter sp. 73W</name>
    <dbReference type="NCBI Taxonomy" id="3161137"/>
    <lineage>
        <taxon>Bacteria</taxon>
        <taxon>Pseudomonadati</taxon>
        <taxon>Pseudomonadota</taxon>
        <taxon>Alphaproteobacteria</taxon>
        <taxon>Caulobacterales</taxon>
        <taxon>Caulobacteraceae</taxon>
        <taxon>Caulobacter</taxon>
    </lineage>
</organism>
<keyword evidence="2" id="KW-0442">Lipid degradation</keyword>
<gene>
    <name evidence="6" type="ORF">ABOZ73_11655</name>
</gene>
<dbReference type="InterPro" id="IPR002641">
    <property type="entry name" value="PNPLA_dom"/>
</dbReference>
<keyword evidence="2" id="KW-0378">Hydrolase</keyword>
<dbReference type="RefSeq" id="WP_369062529.1">
    <property type="nucleotide sequence ID" value="NZ_CP158375.1"/>
</dbReference>
<feature type="active site" description="Proton acceptor" evidence="2">
    <location>
        <position position="240"/>
    </location>
</feature>
<dbReference type="InterPro" id="IPR016035">
    <property type="entry name" value="Acyl_Trfase/lysoPLipase"/>
</dbReference>
<keyword evidence="1 2" id="KW-0443">Lipid metabolism</keyword>
<keyword evidence="4" id="KW-0812">Transmembrane</keyword>
<feature type="short sequence motif" description="GXSXG" evidence="2">
    <location>
        <begin position="93"/>
        <end position="97"/>
    </location>
</feature>
<comment type="caution">
    <text evidence="2">Lacks conserved residue(s) required for the propagation of feature annotation.</text>
</comment>
<evidence type="ECO:0000259" key="5">
    <source>
        <dbReference type="PROSITE" id="PS51635"/>
    </source>
</evidence>
<proteinExistence type="predicted"/>
<feature type="transmembrane region" description="Helical" evidence="4">
    <location>
        <begin position="59"/>
        <end position="79"/>
    </location>
</feature>
<name>A0AB39KYA9_9CAUL</name>